<dbReference type="InterPro" id="IPR011009">
    <property type="entry name" value="Kinase-like_dom_sf"/>
</dbReference>
<comment type="catalytic activity">
    <reaction evidence="11">
        <text>L-tyrosyl-[protein] + ATP = O-phospho-L-tyrosyl-[protein] + ADP + H(+)</text>
        <dbReference type="Rhea" id="RHEA:10596"/>
        <dbReference type="Rhea" id="RHEA-COMP:10136"/>
        <dbReference type="Rhea" id="RHEA-COMP:20101"/>
        <dbReference type="ChEBI" id="CHEBI:15378"/>
        <dbReference type="ChEBI" id="CHEBI:30616"/>
        <dbReference type="ChEBI" id="CHEBI:46858"/>
        <dbReference type="ChEBI" id="CHEBI:61978"/>
        <dbReference type="ChEBI" id="CHEBI:456216"/>
        <dbReference type="EC" id="2.7.10.1"/>
    </reaction>
</comment>
<keyword evidence="5 12" id="KW-0547">Nucleotide-binding</keyword>
<dbReference type="GO" id="GO:0007169">
    <property type="term" value="P:cell surface receptor protein tyrosine kinase signaling pathway"/>
    <property type="evidence" value="ECO:0007669"/>
    <property type="project" value="TreeGrafter"/>
</dbReference>
<dbReference type="SMART" id="SM00219">
    <property type="entry name" value="TyrKc"/>
    <property type="match status" value="1"/>
</dbReference>
<evidence type="ECO:0000256" key="9">
    <source>
        <dbReference type="ARBA" id="ARBA00023136"/>
    </source>
</evidence>
<keyword evidence="17" id="KW-0675">Receptor</keyword>
<dbReference type="GO" id="GO:0005886">
    <property type="term" value="C:plasma membrane"/>
    <property type="evidence" value="ECO:0007669"/>
    <property type="project" value="TreeGrafter"/>
</dbReference>
<evidence type="ECO:0000256" key="13">
    <source>
        <dbReference type="SAM" id="Phobius"/>
    </source>
</evidence>
<dbReference type="Proteomes" id="UP000085678">
    <property type="component" value="Unplaced"/>
</dbReference>
<accession>A0A1S3HGY6</accession>
<dbReference type="InterPro" id="IPR017441">
    <property type="entry name" value="Protein_kinase_ATP_BS"/>
</dbReference>
<evidence type="ECO:0000256" key="7">
    <source>
        <dbReference type="ARBA" id="ARBA00022840"/>
    </source>
</evidence>
<dbReference type="InterPro" id="IPR050122">
    <property type="entry name" value="RTK"/>
</dbReference>
<evidence type="ECO:0000259" key="15">
    <source>
        <dbReference type="PROSITE" id="PS50835"/>
    </source>
</evidence>
<evidence type="ECO:0000256" key="2">
    <source>
        <dbReference type="ARBA" id="ARBA00022553"/>
    </source>
</evidence>
<dbReference type="GO" id="GO:0005524">
    <property type="term" value="F:ATP binding"/>
    <property type="evidence" value="ECO:0007669"/>
    <property type="project" value="UniProtKB-UniRule"/>
</dbReference>
<evidence type="ECO:0000256" key="5">
    <source>
        <dbReference type="ARBA" id="ARBA00022741"/>
    </source>
</evidence>
<dbReference type="GeneID" id="106155178"/>
<dbReference type="PROSITE" id="PS50835">
    <property type="entry name" value="IG_LIKE"/>
    <property type="match status" value="1"/>
</dbReference>
<dbReference type="Pfam" id="PF07714">
    <property type="entry name" value="PK_Tyr_Ser-Thr"/>
    <property type="match status" value="1"/>
</dbReference>
<dbReference type="PROSITE" id="PS00107">
    <property type="entry name" value="PROTEIN_KINASE_ATP"/>
    <property type="match status" value="1"/>
</dbReference>
<comment type="subcellular location">
    <subcellularLocation>
        <location evidence="1">Membrane</location>
        <topology evidence="1">Single-pass membrane protein</topology>
    </subcellularLocation>
</comment>
<keyword evidence="16" id="KW-1185">Reference proteome</keyword>
<evidence type="ECO:0000256" key="10">
    <source>
        <dbReference type="ARBA" id="ARBA00023137"/>
    </source>
</evidence>
<dbReference type="PRINTS" id="PR00109">
    <property type="entry name" value="TYRKINASE"/>
</dbReference>
<evidence type="ECO:0000256" key="3">
    <source>
        <dbReference type="ARBA" id="ARBA00022679"/>
    </source>
</evidence>
<reference evidence="17" key="1">
    <citation type="submission" date="2025-08" db="UniProtKB">
        <authorList>
            <consortium name="RefSeq"/>
        </authorList>
    </citation>
    <scope>IDENTIFICATION</scope>
    <source>
        <tissue evidence="17">Gonads</tissue>
    </source>
</reference>
<keyword evidence="4 13" id="KW-0812">Transmembrane</keyword>
<keyword evidence="10" id="KW-0829">Tyrosine-protein kinase</keyword>
<dbReference type="InterPro" id="IPR001245">
    <property type="entry name" value="Ser-Thr/Tyr_kinase_cat_dom"/>
</dbReference>
<dbReference type="PROSITE" id="PS50011">
    <property type="entry name" value="PROTEIN_KINASE_DOM"/>
    <property type="match status" value="1"/>
</dbReference>
<proteinExistence type="predicted"/>
<dbReference type="InterPro" id="IPR008266">
    <property type="entry name" value="Tyr_kinase_AS"/>
</dbReference>
<keyword evidence="9 13" id="KW-0472">Membrane</keyword>
<dbReference type="Gene3D" id="2.170.300.10">
    <property type="entry name" value="Tie2 ligand-binding domain superfamily"/>
    <property type="match status" value="1"/>
</dbReference>
<dbReference type="PROSITE" id="PS00109">
    <property type="entry name" value="PROTEIN_KINASE_TYR"/>
    <property type="match status" value="1"/>
</dbReference>
<dbReference type="STRING" id="7574.A0A1S3HGY6"/>
<evidence type="ECO:0000256" key="11">
    <source>
        <dbReference type="ARBA" id="ARBA00051243"/>
    </source>
</evidence>
<dbReference type="OrthoDB" id="122279at2759"/>
<evidence type="ECO:0000256" key="1">
    <source>
        <dbReference type="ARBA" id="ARBA00004167"/>
    </source>
</evidence>
<dbReference type="InterPro" id="IPR020635">
    <property type="entry name" value="Tyr_kinase_cat_dom"/>
</dbReference>
<dbReference type="AlphaFoldDB" id="A0A1S3HGY6"/>
<feature type="transmembrane region" description="Helical" evidence="13">
    <location>
        <begin position="360"/>
        <end position="383"/>
    </location>
</feature>
<keyword evidence="8 13" id="KW-1133">Transmembrane helix</keyword>
<gene>
    <name evidence="17" type="primary">LOC106155178</name>
</gene>
<protein>
    <submittedName>
        <fullName evidence="17">Tyrosine-protein kinase receptor Tie-1</fullName>
    </submittedName>
</protein>
<evidence type="ECO:0000256" key="12">
    <source>
        <dbReference type="PROSITE-ProRule" id="PRU10141"/>
    </source>
</evidence>
<dbReference type="GO" id="GO:0043235">
    <property type="term" value="C:receptor complex"/>
    <property type="evidence" value="ECO:0007669"/>
    <property type="project" value="TreeGrafter"/>
</dbReference>
<name>A0A1S3HGY6_LINAN</name>
<evidence type="ECO:0000256" key="4">
    <source>
        <dbReference type="ARBA" id="ARBA00022692"/>
    </source>
</evidence>
<dbReference type="InterPro" id="IPR007110">
    <property type="entry name" value="Ig-like_dom"/>
</dbReference>
<evidence type="ECO:0000256" key="8">
    <source>
        <dbReference type="ARBA" id="ARBA00022989"/>
    </source>
</evidence>
<dbReference type="CDD" id="cd00192">
    <property type="entry name" value="PTKc"/>
    <property type="match status" value="1"/>
</dbReference>
<dbReference type="Gene3D" id="1.10.510.10">
    <property type="entry name" value="Transferase(Phosphotransferase) domain 1"/>
    <property type="match status" value="1"/>
</dbReference>
<feature type="domain" description="Protein kinase" evidence="14">
    <location>
        <begin position="437"/>
        <end position="705"/>
    </location>
</feature>
<dbReference type="KEGG" id="lak:106155178"/>
<dbReference type="InParanoid" id="A0A1S3HGY6"/>
<dbReference type="SUPFAM" id="SSF56112">
    <property type="entry name" value="Protein kinase-like (PK-like)"/>
    <property type="match status" value="1"/>
</dbReference>
<dbReference type="RefSeq" id="XP_013385335.1">
    <property type="nucleotide sequence ID" value="XM_013529881.1"/>
</dbReference>
<keyword evidence="3" id="KW-0808">Transferase</keyword>
<evidence type="ECO:0000256" key="6">
    <source>
        <dbReference type="ARBA" id="ARBA00022777"/>
    </source>
</evidence>
<keyword evidence="2" id="KW-0597">Phosphoprotein</keyword>
<feature type="binding site" evidence="12">
    <location>
        <position position="469"/>
    </location>
    <ligand>
        <name>ATP</name>
        <dbReference type="ChEBI" id="CHEBI:30616"/>
    </ligand>
</feature>
<dbReference type="Gene3D" id="3.30.200.20">
    <property type="entry name" value="Phosphorylase Kinase, domain 1"/>
    <property type="match status" value="1"/>
</dbReference>
<sequence>MNNSMNMDSCLRSVKDLLLLMTFLVLVLGTFVAGGEEMSSLSNSPLAVCAVRPGGNFSAAENQNTLNLTVTKLPSNTFQFKEWVVIKQNCSMVVYIQAALYIPVDPSLAHGLCGYASPSLQGHLPFPFQLLKGGPVSPPEDALAYPFPVSLWGSGNSIFEISVPMFGVNTPVNCSITFGFSSFEAAFTINVLGCPENKYGRYCNKNCPRCSIGGYCHTFYGGCVCLKGWSGATCDRVTPMLEISSSANGAVKRNESVQFDCDIFPSSLETNTTIRWLMNNQKISDVTDVIHKTSNRSIIFSKGIHTIGDQNVTCIALTASGQILSKTYAYYVEDYNTETGIMTTAAMATFIGGGQQINNALITVAVISLVVLIVVIIITALLTHKMRDSTKRKFTPSDMYAEYHTYLQNIFIGVEDNSFLDNQEYLLQKWKVPNNELFMGEILGEGEFSQVYNARIEWKQNQILNVAVKMLKDPKNLQSQKDLMAEFQTLSEICPHPNVVQLIGVCTRRLGNDDYRCLVTENMPGGNLKALLHDLKDGRESSVKPKSIGRIAVDILAAMKHLEDQKVVHRDLAARNVLLTSDLRAKIGDFGLSRDTYLCGNYKMADSHGKRMPWYWMAIESIENGEFTSKTDVWAFGVLLWEICTFGSLPYPGVDPVDLLGLLQKGYRMEKPISSSKEWYFVMTECWDKDPDARPTFSTLYHHFKEMYSSKKGFPNFPGISPQPGQAAYLSMQADLSAVDKMEPNIV</sequence>
<evidence type="ECO:0000313" key="16">
    <source>
        <dbReference type="Proteomes" id="UP000085678"/>
    </source>
</evidence>
<dbReference type="FunFam" id="1.10.510.10:FF:000554">
    <property type="entry name" value="Predicted protein"/>
    <property type="match status" value="1"/>
</dbReference>
<dbReference type="PANTHER" id="PTHR24416:SF611">
    <property type="entry name" value="TYROSINE-PROTEIN KINASE TRANSMEMBRANE RECEPTOR ROR"/>
    <property type="match status" value="1"/>
</dbReference>
<keyword evidence="6 17" id="KW-0418">Kinase</keyword>
<organism evidence="16 17">
    <name type="scientific">Lingula anatina</name>
    <name type="common">Brachiopod</name>
    <name type="synonym">Lingula unguis</name>
    <dbReference type="NCBI Taxonomy" id="7574"/>
    <lineage>
        <taxon>Eukaryota</taxon>
        <taxon>Metazoa</taxon>
        <taxon>Spiralia</taxon>
        <taxon>Lophotrochozoa</taxon>
        <taxon>Brachiopoda</taxon>
        <taxon>Linguliformea</taxon>
        <taxon>Lingulata</taxon>
        <taxon>Lingulida</taxon>
        <taxon>Linguloidea</taxon>
        <taxon>Lingulidae</taxon>
        <taxon>Lingula</taxon>
    </lineage>
</organism>
<keyword evidence="7 12" id="KW-0067">ATP-binding</keyword>
<dbReference type="PANTHER" id="PTHR24416">
    <property type="entry name" value="TYROSINE-PROTEIN KINASE RECEPTOR"/>
    <property type="match status" value="1"/>
</dbReference>
<evidence type="ECO:0000259" key="14">
    <source>
        <dbReference type="PROSITE" id="PS50011"/>
    </source>
</evidence>
<feature type="domain" description="Ig-like" evidence="15">
    <location>
        <begin position="239"/>
        <end position="325"/>
    </location>
</feature>
<dbReference type="GO" id="GO:0004714">
    <property type="term" value="F:transmembrane receptor protein tyrosine kinase activity"/>
    <property type="evidence" value="ECO:0007669"/>
    <property type="project" value="UniProtKB-EC"/>
</dbReference>
<evidence type="ECO:0000313" key="17">
    <source>
        <dbReference type="RefSeq" id="XP_013385335.1"/>
    </source>
</evidence>
<dbReference type="InterPro" id="IPR000719">
    <property type="entry name" value="Prot_kinase_dom"/>
</dbReference>